<reference evidence="1 2" key="1">
    <citation type="submission" date="2016-01" db="EMBL/GenBank/DDBJ databases">
        <authorList>
            <person name="McClelland M."/>
            <person name="Jain A."/>
            <person name="Saraogi P."/>
            <person name="Mendelson R."/>
            <person name="Westerman R."/>
            <person name="SanMiguel P."/>
            <person name="Csonka L."/>
        </authorList>
    </citation>
    <scope>NUCLEOTIDE SEQUENCE [LARGE SCALE GENOMIC DNA]</scope>
    <source>
        <strain evidence="1 2">PE8-15</strain>
    </source>
</reference>
<organism evidence="1 2">
    <name type="scientific">Bacillus mycoides</name>
    <dbReference type="NCBI Taxonomy" id="1405"/>
    <lineage>
        <taxon>Bacteria</taxon>
        <taxon>Bacillati</taxon>
        <taxon>Bacillota</taxon>
        <taxon>Bacilli</taxon>
        <taxon>Bacillales</taxon>
        <taxon>Bacillaceae</taxon>
        <taxon>Bacillus</taxon>
        <taxon>Bacillus cereus group</taxon>
    </lineage>
</organism>
<evidence type="ECO:0000313" key="1">
    <source>
        <dbReference type="EMBL" id="KWU65535.1"/>
    </source>
</evidence>
<dbReference type="RefSeq" id="WP_060749721.1">
    <property type="nucleotide sequence ID" value="NZ_LRPH01000035.1"/>
</dbReference>
<evidence type="ECO:0000313" key="2">
    <source>
        <dbReference type="Proteomes" id="UP000065797"/>
    </source>
</evidence>
<name>A0A125PNW9_BACMY</name>
<dbReference type="Proteomes" id="UP000065797">
    <property type="component" value="Unassembled WGS sequence"/>
</dbReference>
<proteinExistence type="predicted"/>
<comment type="caution">
    <text evidence="1">The sequence shown here is derived from an EMBL/GenBank/DDBJ whole genome shotgun (WGS) entry which is preliminary data.</text>
</comment>
<accession>A0A125PNW9</accession>
<dbReference type="EMBL" id="LRPH01000035">
    <property type="protein sequence ID" value="KWU65535.1"/>
    <property type="molecule type" value="Genomic_DNA"/>
</dbReference>
<sequence>MQHEEMLKELAVAGIYTEKQISNLLCNNRKELTILCDSVTKFGESESETERFKVMGKYEIYVHNNQGYSYHAPSKKTLVYIIEKI</sequence>
<protein>
    <submittedName>
        <fullName evidence="1">Uncharacterized protein</fullName>
    </submittedName>
</protein>
<gene>
    <name evidence="1" type="ORF">AWW70_09920</name>
</gene>
<dbReference type="AlphaFoldDB" id="A0A125PNW9"/>